<dbReference type="SMART" id="SM00725">
    <property type="entry name" value="NEAT"/>
    <property type="match status" value="1"/>
</dbReference>
<protein>
    <submittedName>
        <fullName evidence="5">NEAT domain-containing protein</fullName>
    </submittedName>
</protein>
<dbReference type="Gene3D" id="2.60.40.1850">
    <property type="match status" value="1"/>
</dbReference>
<feature type="transmembrane region" description="Helical" evidence="3">
    <location>
        <begin position="191"/>
        <end position="210"/>
    </location>
</feature>
<evidence type="ECO:0000313" key="6">
    <source>
        <dbReference type="Proteomes" id="UP000662088"/>
    </source>
</evidence>
<organism evidence="5 6">
    <name type="scientific">Clostridium lentum</name>
    <dbReference type="NCBI Taxonomy" id="2763037"/>
    <lineage>
        <taxon>Bacteria</taxon>
        <taxon>Bacillati</taxon>
        <taxon>Bacillota</taxon>
        <taxon>Clostridia</taxon>
        <taxon>Eubacteriales</taxon>
        <taxon>Clostridiaceae</taxon>
        <taxon>Clostridium</taxon>
    </lineage>
</organism>
<dbReference type="CDD" id="cd06920">
    <property type="entry name" value="NEAT"/>
    <property type="match status" value="1"/>
</dbReference>
<proteinExistence type="predicted"/>
<name>A0A8I0A6X1_9CLOT</name>
<dbReference type="SUPFAM" id="SSF158911">
    <property type="entry name" value="NEAT domain-like"/>
    <property type="match status" value="1"/>
</dbReference>
<dbReference type="InterPro" id="IPR006635">
    <property type="entry name" value="NEAT_dom"/>
</dbReference>
<dbReference type="EMBL" id="JACOOQ010000002">
    <property type="protein sequence ID" value="MBC5639272.1"/>
    <property type="molecule type" value="Genomic_DNA"/>
</dbReference>
<evidence type="ECO:0000256" key="3">
    <source>
        <dbReference type="SAM" id="Phobius"/>
    </source>
</evidence>
<evidence type="ECO:0000256" key="1">
    <source>
        <dbReference type="ARBA" id="ARBA00004196"/>
    </source>
</evidence>
<keyword evidence="3" id="KW-0472">Membrane</keyword>
<evidence type="ECO:0000259" key="4">
    <source>
        <dbReference type="PROSITE" id="PS50978"/>
    </source>
</evidence>
<gene>
    <name evidence="5" type="ORF">H8R92_02260</name>
</gene>
<reference evidence="5" key="1">
    <citation type="submission" date="2020-08" db="EMBL/GenBank/DDBJ databases">
        <title>Genome public.</title>
        <authorList>
            <person name="Liu C."/>
            <person name="Sun Q."/>
        </authorList>
    </citation>
    <scope>NUCLEOTIDE SEQUENCE</scope>
    <source>
        <strain evidence="5">NSJ-42</strain>
    </source>
</reference>
<dbReference type="PROSITE" id="PS50978">
    <property type="entry name" value="NEAT"/>
    <property type="match status" value="1"/>
</dbReference>
<comment type="caution">
    <text evidence="5">The sequence shown here is derived from an EMBL/GenBank/DDBJ whole genome shotgun (WGS) entry which is preliminary data.</text>
</comment>
<dbReference type="AlphaFoldDB" id="A0A8I0A6X1"/>
<feature type="domain" description="NEAT" evidence="4">
    <location>
        <begin position="34"/>
        <end position="158"/>
    </location>
</feature>
<dbReference type="Proteomes" id="UP000662088">
    <property type="component" value="Unassembled WGS sequence"/>
</dbReference>
<dbReference type="GO" id="GO:0030313">
    <property type="term" value="C:cell envelope"/>
    <property type="evidence" value="ECO:0007669"/>
    <property type="project" value="UniProtKB-SubCell"/>
</dbReference>
<comment type="subcellular location">
    <subcellularLocation>
        <location evidence="1">Cell envelope</location>
    </subcellularLocation>
</comment>
<sequence>MKIINKIKILIMIMLSIVVMGNINIYTVFAEEKIASGIYEVSNEVYHDTEIGMSMARSYLKDTMTMKITKNEVLYTIGFTGTDYMENYRVKVNDVEVPVERVDGDGIVTLKVSATSLSDELKACIYVGPMGRDVEFGIIPKLETMSLIESIEEESTEETTENSAIEEIQDNEIMPISENNNTEENSSISKVILFGGVAILVIGIVCTIMLKRKK</sequence>
<dbReference type="InterPro" id="IPR037250">
    <property type="entry name" value="NEAT_dom_sf"/>
</dbReference>
<dbReference type="RefSeq" id="WP_022213030.1">
    <property type="nucleotide sequence ID" value="NZ_JACOOQ010000002.1"/>
</dbReference>
<evidence type="ECO:0000256" key="2">
    <source>
        <dbReference type="ARBA" id="ARBA00022729"/>
    </source>
</evidence>
<keyword evidence="3" id="KW-1133">Transmembrane helix</keyword>
<evidence type="ECO:0000313" key="5">
    <source>
        <dbReference type="EMBL" id="MBC5639272.1"/>
    </source>
</evidence>
<keyword evidence="6" id="KW-1185">Reference proteome</keyword>
<keyword evidence="2" id="KW-0732">Signal</keyword>
<keyword evidence="3" id="KW-0812">Transmembrane</keyword>
<accession>A0A8I0A6X1</accession>
<dbReference type="Pfam" id="PF05031">
    <property type="entry name" value="NEAT"/>
    <property type="match status" value="1"/>
</dbReference>
<feature type="transmembrane region" description="Helical" evidence="3">
    <location>
        <begin position="9"/>
        <end position="29"/>
    </location>
</feature>